<accession>A0A410H5Z9</accession>
<evidence type="ECO:0000256" key="3">
    <source>
        <dbReference type="ARBA" id="ARBA00022475"/>
    </source>
</evidence>
<dbReference type="RefSeq" id="WP_128385557.1">
    <property type="nucleotide sequence ID" value="NZ_CP035033.1"/>
</dbReference>
<gene>
    <name evidence="8" type="primary">cydB</name>
    <name evidence="8" type="ORF">EPV75_12050</name>
</gene>
<dbReference type="GO" id="GO:0005886">
    <property type="term" value="C:plasma membrane"/>
    <property type="evidence" value="ECO:0007669"/>
    <property type="project" value="UniProtKB-SubCell"/>
</dbReference>
<name>A0A410H5Z9_9GAMM</name>
<keyword evidence="9" id="KW-1185">Reference proteome</keyword>
<evidence type="ECO:0000256" key="6">
    <source>
        <dbReference type="ARBA" id="ARBA00023136"/>
    </source>
</evidence>
<dbReference type="GO" id="GO:0070069">
    <property type="term" value="C:cytochrome complex"/>
    <property type="evidence" value="ECO:0007669"/>
    <property type="project" value="TreeGrafter"/>
</dbReference>
<feature type="transmembrane region" description="Helical" evidence="7">
    <location>
        <begin position="83"/>
        <end position="101"/>
    </location>
</feature>
<feature type="transmembrane region" description="Helical" evidence="7">
    <location>
        <begin position="149"/>
        <end position="170"/>
    </location>
</feature>
<evidence type="ECO:0000313" key="8">
    <source>
        <dbReference type="EMBL" id="QAB16339.1"/>
    </source>
</evidence>
<reference evidence="8 9" key="1">
    <citation type="journal article" date="2018" name="Environ. Microbiol.">
        <title>Genomes of ubiquitous marine and hypersaline Hydrogenovibrio, Thiomicrorhabdus and Thiomicrospira spp. encode a diversity of mechanisms to sustain chemolithoautotrophy in heterogeneous environments.</title>
        <authorList>
            <person name="Scott K.M."/>
            <person name="Williams J."/>
            <person name="Porter C.M.B."/>
            <person name="Russel S."/>
            <person name="Harmer T.L."/>
            <person name="Paul J.H."/>
            <person name="Antonen K.M."/>
            <person name="Bridges M.K."/>
            <person name="Camper G.J."/>
            <person name="Campla C.K."/>
            <person name="Casella L.G."/>
            <person name="Chase E."/>
            <person name="Conrad J.W."/>
            <person name="Cruz M.C."/>
            <person name="Dunlap D.S."/>
            <person name="Duran L."/>
            <person name="Fahsbender E.M."/>
            <person name="Goldsmith D.B."/>
            <person name="Keeley R.F."/>
            <person name="Kondoff M.R."/>
            <person name="Kussy B.I."/>
            <person name="Lane M.K."/>
            <person name="Lawler S."/>
            <person name="Leigh B.A."/>
            <person name="Lewis C."/>
            <person name="Lostal L.M."/>
            <person name="Marking D."/>
            <person name="Mancera P.A."/>
            <person name="McClenthan E.C."/>
            <person name="McIntyre E.A."/>
            <person name="Mine J.A."/>
            <person name="Modi S."/>
            <person name="Moore B.D."/>
            <person name="Morgan W.A."/>
            <person name="Nelson K.M."/>
            <person name="Nguyen K.N."/>
            <person name="Ogburn N."/>
            <person name="Parrino D.G."/>
            <person name="Pedapudi A.D."/>
            <person name="Pelham R.P."/>
            <person name="Preece A.M."/>
            <person name="Rampersad E.A."/>
            <person name="Richardson J.C."/>
            <person name="Rodgers C.M."/>
            <person name="Schaffer B.L."/>
            <person name="Sheridan N.E."/>
            <person name="Solone M.R."/>
            <person name="Staley Z.R."/>
            <person name="Tabuchi M."/>
            <person name="Waide R.J."/>
            <person name="Wanjugi P.W."/>
            <person name="Young S."/>
            <person name="Clum A."/>
            <person name="Daum C."/>
            <person name="Huntemann M."/>
            <person name="Ivanova N."/>
            <person name="Kyrpides N."/>
            <person name="Mikhailova N."/>
            <person name="Palaniappan K."/>
            <person name="Pillay M."/>
            <person name="Reddy T.B.K."/>
            <person name="Shapiro N."/>
            <person name="Stamatis D."/>
            <person name="Varghese N."/>
            <person name="Woyke T."/>
            <person name="Boden R."/>
            <person name="Freyermuth S.K."/>
            <person name="Kerfeld C.A."/>
        </authorList>
    </citation>
    <scope>NUCLEOTIDE SEQUENCE [LARGE SCALE GENOMIC DNA]</scope>
    <source>
        <strain evidence="8 9">JR-2</strain>
    </source>
</reference>
<dbReference type="AlphaFoldDB" id="A0A410H5Z9"/>
<keyword evidence="6 7" id="KW-0472">Membrane</keyword>
<feature type="transmembrane region" description="Helical" evidence="7">
    <location>
        <begin position="223"/>
        <end position="244"/>
    </location>
</feature>
<dbReference type="PANTHER" id="PTHR43141">
    <property type="entry name" value="CYTOCHROME BD2 SUBUNIT II"/>
    <property type="match status" value="1"/>
</dbReference>
<dbReference type="GO" id="GO:0009055">
    <property type="term" value="F:electron transfer activity"/>
    <property type="evidence" value="ECO:0007669"/>
    <property type="project" value="TreeGrafter"/>
</dbReference>
<feature type="transmembrane region" description="Helical" evidence="7">
    <location>
        <begin position="6"/>
        <end position="37"/>
    </location>
</feature>
<evidence type="ECO:0000313" key="9">
    <source>
        <dbReference type="Proteomes" id="UP000285478"/>
    </source>
</evidence>
<dbReference type="KEGG" id="htr:EPV75_12050"/>
<keyword evidence="4 7" id="KW-0812">Transmembrane</keyword>
<comment type="subcellular location">
    <subcellularLocation>
        <location evidence="1">Cell membrane</location>
        <topology evidence="1">Multi-pass membrane protein</topology>
    </subcellularLocation>
</comment>
<feature type="transmembrane region" description="Helical" evidence="7">
    <location>
        <begin position="256"/>
        <end position="276"/>
    </location>
</feature>
<feature type="transmembrane region" description="Helical" evidence="7">
    <location>
        <begin position="190"/>
        <end position="211"/>
    </location>
</feature>
<dbReference type="GO" id="GO:0019646">
    <property type="term" value="P:aerobic electron transport chain"/>
    <property type="evidence" value="ECO:0007669"/>
    <property type="project" value="TreeGrafter"/>
</dbReference>
<feature type="transmembrane region" description="Helical" evidence="7">
    <location>
        <begin position="296"/>
        <end position="316"/>
    </location>
</feature>
<dbReference type="GO" id="GO:0016682">
    <property type="term" value="F:oxidoreductase activity, acting on diphenols and related substances as donors, oxygen as acceptor"/>
    <property type="evidence" value="ECO:0007669"/>
    <property type="project" value="TreeGrafter"/>
</dbReference>
<keyword evidence="5 7" id="KW-1133">Transmembrane helix</keyword>
<evidence type="ECO:0000256" key="1">
    <source>
        <dbReference type="ARBA" id="ARBA00004651"/>
    </source>
</evidence>
<evidence type="ECO:0000256" key="7">
    <source>
        <dbReference type="SAM" id="Phobius"/>
    </source>
</evidence>
<sequence>MEQELALFYFLVLGFGVLMYVILDGFDLGLGVLYPWLDDDSERDTVMRSISHVWDGNETWLVFGGVVLFAAFPTAYAHLLSSLYVPLVLMLFGLILRGVAFEYRFKSVRSRRLWDAAFFGGSTLAAMCQGMVLGAVVQGGDMVGEMFVLHWFTPFTIFTGLSVVAGYALLGSCYLVLKTRGDLLMRAARLGRRLVVVMMVSLVIVSLWMLYSNEWVRTRWLEGLNALYLLPMPVLSAVFGFWLYRALDGNECGARPFWLAVGLFVMGFVGLVAGLFPFLLPHQMTLWELHAPESSLWFTLPGVLIFLPLVLAYTLWGYRIFAGKVEDFEEGY</sequence>
<keyword evidence="3" id="KW-1003">Cell membrane</keyword>
<dbReference type="NCBIfam" id="TIGR00203">
    <property type="entry name" value="cydB"/>
    <property type="match status" value="1"/>
</dbReference>
<dbReference type="PANTHER" id="PTHR43141:SF4">
    <property type="entry name" value="CYTOCHROME BD2 SUBUNIT II"/>
    <property type="match status" value="1"/>
</dbReference>
<proteinExistence type="inferred from homology"/>
<organism evidence="8 9">
    <name type="scientific">Hydrogenovibrio thermophilus</name>
    <dbReference type="NCBI Taxonomy" id="265883"/>
    <lineage>
        <taxon>Bacteria</taxon>
        <taxon>Pseudomonadati</taxon>
        <taxon>Pseudomonadota</taxon>
        <taxon>Gammaproteobacteria</taxon>
        <taxon>Thiotrichales</taxon>
        <taxon>Piscirickettsiaceae</taxon>
        <taxon>Hydrogenovibrio</taxon>
    </lineage>
</organism>
<evidence type="ECO:0000256" key="5">
    <source>
        <dbReference type="ARBA" id="ARBA00022989"/>
    </source>
</evidence>
<evidence type="ECO:0000256" key="2">
    <source>
        <dbReference type="ARBA" id="ARBA00007543"/>
    </source>
</evidence>
<protein>
    <submittedName>
        <fullName evidence="8">Cytochrome d ubiquinol oxidase subunit II</fullName>
    </submittedName>
</protein>
<dbReference type="Pfam" id="PF02322">
    <property type="entry name" value="Cyt_bd_oxida_II"/>
    <property type="match status" value="1"/>
</dbReference>
<dbReference type="Proteomes" id="UP000285478">
    <property type="component" value="Chromosome"/>
</dbReference>
<feature type="transmembrane region" description="Helical" evidence="7">
    <location>
        <begin position="113"/>
        <end position="137"/>
    </location>
</feature>
<comment type="similarity">
    <text evidence="2">Belongs to the cytochrome ubiquinol oxidase subunit 2 family.</text>
</comment>
<dbReference type="EMBL" id="CP035033">
    <property type="protein sequence ID" value="QAB16339.1"/>
    <property type="molecule type" value="Genomic_DNA"/>
</dbReference>
<dbReference type="InterPro" id="IPR003317">
    <property type="entry name" value="Cyt-d_oxidase_su2"/>
</dbReference>
<evidence type="ECO:0000256" key="4">
    <source>
        <dbReference type="ARBA" id="ARBA00022692"/>
    </source>
</evidence>